<evidence type="ECO:0000256" key="2">
    <source>
        <dbReference type="ARBA" id="ARBA00022475"/>
    </source>
</evidence>
<evidence type="ECO:0000256" key="1">
    <source>
        <dbReference type="ARBA" id="ARBA00004651"/>
    </source>
</evidence>
<keyword evidence="4 6" id="KW-1133">Transmembrane helix</keyword>
<dbReference type="Proteomes" id="UP001185863">
    <property type="component" value="Unassembled WGS sequence"/>
</dbReference>
<dbReference type="EMBL" id="JAWLUP010000028">
    <property type="protein sequence ID" value="MDV7265566.1"/>
    <property type="molecule type" value="Genomic_DNA"/>
</dbReference>
<proteinExistence type="predicted"/>
<keyword evidence="5 6" id="KW-0472">Membrane</keyword>
<evidence type="ECO:0000256" key="4">
    <source>
        <dbReference type="ARBA" id="ARBA00022989"/>
    </source>
</evidence>
<evidence type="ECO:0000313" key="8">
    <source>
        <dbReference type="EMBL" id="MDV7265566.1"/>
    </source>
</evidence>
<organism evidence="8 9">
    <name type="scientific">Rhodococcus oxybenzonivorans</name>
    <dbReference type="NCBI Taxonomy" id="1990687"/>
    <lineage>
        <taxon>Bacteria</taxon>
        <taxon>Bacillati</taxon>
        <taxon>Actinomycetota</taxon>
        <taxon>Actinomycetes</taxon>
        <taxon>Mycobacteriales</taxon>
        <taxon>Nocardiaceae</taxon>
        <taxon>Rhodococcus</taxon>
    </lineage>
</organism>
<comment type="subcellular location">
    <subcellularLocation>
        <location evidence="1">Cell membrane</location>
        <topology evidence="1">Multi-pass membrane protein</topology>
    </subcellularLocation>
</comment>
<keyword evidence="2" id="KW-1003">Cell membrane</keyword>
<dbReference type="AlphaFoldDB" id="A0AAE5A6K6"/>
<evidence type="ECO:0000256" key="5">
    <source>
        <dbReference type="ARBA" id="ARBA00023136"/>
    </source>
</evidence>
<gene>
    <name evidence="8" type="ORF">R4315_13555</name>
</gene>
<dbReference type="Pfam" id="PF00482">
    <property type="entry name" value="T2SSF"/>
    <property type="match status" value="1"/>
</dbReference>
<dbReference type="InterPro" id="IPR018076">
    <property type="entry name" value="T2SS_GspF_dom"/>
</dbReference>
<evidence type="ECO:0000259" key="7">
    <source>
        <dbReference type="Pfam" id="PF00482"/>
    </source>
</evidence>
<evidence type="ECO:0000256" key="6">
    <source>
        <dbReference type="SAM" id="Phobius"/>
    </source>
</evidence>
<feature type="domain" description="Type II secretion system protein GspF" evidence="7">
    <location>
        <begin position="100"/>
        <end position="216"/>
    </location>
</feature>
<dbReference type="GO" id="GO:0005886">
    <property type="term" value="C:plasma membrane"/>
    <property type="evidence" value="ECO:0007669"/>
    <property type="project" value="UniProtKB-SubCell"/>
</dbReference>
<feature type="transmembrane region" description="Helical" evidence="6">
    <location>
        <begin position="230"/>
        <end position="253"/>
    </location>
</feature>
<feature type="transmembrane region" description="Helical" evidence="6">
    <location>
        <begin position="196"/>
        <end position="218"/>
    </location>
</feature>
<sequence length="263" mass="27005">MIASLVVLACAVLAMPSALSRTRLLAVVGRRPPRTRARVSGMIPAALLVLPVSYELGGVAVVLAAIIACATVRFRYARRRAARARDADLRVILSSLEVVTAELRVGAHPATACETAADEGSGVVSVAFRSASARARLGGTAADGLRINDSRVGVELARIADIWDVAEKHGLALAELLEAARADLLGRRRFRGRTEAGLAGARATASVLAALPVLGIGLGHMMGASPLEVLLGGGLGGGLAVLGTGLVCAGLLWTDRITAQVTQ</sequence>
<dbReference type="PANTHER" id="PTHR35007">
    <property type="entry name" value="INTEGRAL MEMBRANE PROTEIN-RELATED"/>
    <property type="match status" value="1"/>
</dbReference>
<reference evidence="8" key="1">
    <citation type="submission" date="2023-10" db="EMBL/GenBank/DDBJ databases">
        <title>Development of a sustainable strategy for remediation of hydrocarbon-contaminated territories based on the waste exchange concept.</title>
        <authorList>
            <person name="Krivoruchko A."/>
        </authorList>
    </citation>
    <scope>NUCLEOTIDE SEQUENCE</scope>
    <source>
        <strain evidence="8">IEGM 68</strain>
    </source>
</reference>
<comment type="caution">
    <text evidence="8">The sequence shown here is derived from an EMBL/GenBank/DDBJ whole genome shotgun (WGS) entry which is preliminary data.</text>
</comment>
<protein>
    <submittedName>
        <fullName evidence="8">Type II secretion system F family protein</fullName>
    </submittedName>
</protein>
<dbReference type="RefSeq" id="WP_249354080.1">
    <property type="nucleotide sequence ID" value="NZ_JAWLUP010000028.1"/>
</dbReference>
<keyword evidence="3 6" id="KW-0812">Transmembrane</keyword>
<dbReference type="PANTHER" id="PTHR35007:SF4">
    <property type="entry name" value="CONSERVED TRANSMEMBRANE PROTEIN-RELATED"/>
    <property type="match status" value="1"/>
</dbReference>
<accession>A0AAE5A6K6</accession>
<feature type="transmembrane region" description="Helical" evidence="6">
    <location>
        <begin position="42"/>
        <end position="70"/>
    </location>
</feature>
<name>A0AAE5A6K6_9NOCA</name>
<evidence type="ECO:0000256" key="3">
    <source>
        <dbReference type="ARBA" id="ARBA00022692"/>
    </source>
</evidence>
<evidence type="ECO:0000313" key="9">
    <source>
        <dbReference type="Proteomes" id="UP001185863"/>
    </source>
</evidence>